<sequence length="788" mass="91435">MEIKYFDHPHHLLSLSKPKYGSKDCPVCFKRLGSIGTQTYNCSADGCRYGVHESCAKLPQEVQSPFHPQHPLTLQRHRLYVDNYSFFLCGGCNKNFLGFAYRCDDCNFQLDRECAFMRQEKEQLDKKHPNHNHPLALFEKVPTERYKCVVCGKACCSDPDPTYGCWECRLFIHGSCFERKLPPEMHHFYHPHPLTLSATPSHLHITCEACYQEFAWVWYYSCKHCQDFGMDIGCTLLVLPTSTSIKSETQIQHFLHGHPLSLRNNQEVRPCRLCEKGCTGPTYVCDYGRDNNYRTCKYIYFHKSCLELPQQICHPFHPYHLLTLLDLSHYSSRRYRKCNACRKHAFFIAYICESYNCDFILHVECSTVMIPPITYQGHSHLLQLGELQKFRDVDKIVIEINLLKCSACKSNISESYAFTCLYCDFNLHLHCGPLPYTIKHKDHIIHPLFLTNSPLQEEVEDETDEFYCHACEEERDPLLPVYYCAECQFVAEFKCVFSQLILLLKGEYEDVELRTTAGHSGKLILKNTAKDMVQEKEQAKTALTLYDILKSWSIDEIEQLNSVLRAGERTMVIAKEDGYDEDWARETFLFFDKTYTRFMKVLDRGTKVPTPFKSVGEFPEVSSEWAPKEEVVSVGDYIVTLKLAPILKHLLSKHKDISATSVLRPRVKMYLSNMLCECIYSMINTKVVDITESLLLNWWTCLKILQLAEFKIQFAFDHLKRVVHAYLGLHFGKEDITLEKIDRDIQALKDKRKCIIAAESTKSSLIKECLREASILKNVSAGTFFLYR</sequence>
<reference evidence="3 4" key="1">
    <citation type="journal article" date="2018" name="Sci. Data">
        <title>The draft genome sequence of cork oak.</title>
        <authorList>
            <person name="Ramos A.M."/>
            <person name="Usie A."/>
            <person name="Barbosa P."/>
            <person name="Barros P.M."/>
            <person name="Capote T."/>
            <person name="Chaves I."/>
            <person name="Simoes F."/>
            <person name="Abreu I."/>
            <person name="Carrasquinho I."/>
            <person name="Faro C."/>
            <person name="Guimaraes J.B."/>
            <person name="Mendonca D."/>
            <person name="Nobrega F."/>
            <person name="Rodrigues L."/>
            <person name="Saibo N.J.M."/>
            <person name="Varela M.C."/>
            <person name="Egas C."/>
            <person name="Matos J."/>
            <person name="Miguel C.M."/>
            <person name="Oliveira M.M."/>
            <person name="Ricardo C.P."/>
            <person name="Goncalves S."/>
        </authorList>
    </citation>
    <scope>NUCLEOTIDE SEQUENCE [LARGE SCALE GENOMIC DNA]</scope>
    <source>
        <strain evidence="4">cv. HL8</strain>
    </source>
</reference>
<dbReference type="AlphaFoldDB" id="A0AAW0KDB3"/>
<dbReference type="InterPro" id="IPR046349">
    <property type="entry name" value="C1-like_sf"/>
</dbReference>
<dbReference type="PANTHER" id="PTHR46288">
    <property type="entry name" value="PHORBOL-ESTER/DAG-TYPE DOMAIN-CONTAINING PROTEIN"/>
    <property type="match status" value="1"/>
</dbReference>
<feature type="domain" description="DC1" evidence="2">
    <location>
        <begin position="315"/>
        <end position="365"/>
    </location>
</feature>
<organism evidence="3 4">
    <name type="scientific">Quercus suber</name>
    <name type="common">Cork oak</name>
    <dbReference type="NCBI Taxonomy" id="58331"/>
    <lineage>
        <taxon>Eukaryota</taxon>
        <taxon>Viridiplantae</taxon>
        <taxon>Streptophyta</taxon>
        <taxon>Embryophyta</taxon>
        <taxon>Tracheophyta</taxon>
        <taxon>Spermatophyta</taxon>
        <taxon>Magnoliopsida</taxon>
        <taxon>eudicotyledons</taxon>
        <taxon>Gunneridae</taxon>
        <taxon>Pentapetalae</taxon>
        <taxon>rosids</taxon>
        <taxon>fabids</taxon>
        <taxon>Fagales</taxon>
        <taxon>Fagaceae</taxon>
        <taxon>Quercus</taxon>
    </lineage>
</organism>
<evidence type="ECO:0000313" key="3">
    <source>
        <dbReference type="EMBL" id="KAK7837084.1"/>
    </source>
</evidence>
<feature type="domain" description="DC1" evidence="2">
    <location>
        <begin position="130"/>
        <end position="176"/>
    </location>
</feature>
<feature type="domain" description="DC1" evidence="2">
    <location>
        <begin position="188"/>
        <end position="234"/>
    </location>
</feature>
<accession>A0AAW0KDB3</accession>
<dbReference type="InterPro" id="IPR004146">
    <property type="entry name" value="DC1"/>
</dbReference>
<dbReference type="SUPFAM" id="SSF57889">
    <property type="entry name" value="Cysteine-rich domain"/>
    <property type="match status" value="5"/>
</dbReference>
<feature type="domain" description="DC1" evidence="2">
    <location>
        <begin position="65"/>
        <end position="115"/>
    </location>
</feature>
<feature type="domain" description="DC1" evidence="2">
    <location>
        <begin position="443"/>
        <end position="496"/>
    </location>
</feature>
<protein>
    <recommendedName>
        <fullName evidence="2">DC1 domain-containing protein</fullName>
    </recommendedName>
</protein>
<proteinExistence type="predicted"/>
<dbReference type="PANTHER" id="PTHR46288:SF27">
    <property type="entry name" value="CYSTEINE_HISTIDINE-RICH C1 DOMAIN FAMILY PROTEIN"/>
    <property type="match status" value="1"/>
</dbReference>
<name>A0AAW0KDB3_QUESU</name>
<keyword evidence="4" id="KW-1185">Reference proteome</keyword>
<keyword evidence="1" id="KW-0677">Repeat</keyword>
<gene>
    <name evidence="3" type="ORF">CFP56_021703</name>
</gene>
<dbReference type="Proteomes" id="UP000237347">
    <property type="component" value="Unassembled WGS sequence"/>
</dbReference>
<comment type="caution">
    <text evidence="3">The sequence shown here is derived from an EMBL/GenBank/DDBJ whole genome shotgun (WGS) entry which is preliminary data.</text>
</comment>
<evidence type="ECO:0000259" key="2">
    <source>
        <dbReference type="Pfam" id="PF03107"/>
    </source>
</evidence>
<feature type="domain" description="DC1" evidence="2">
    <location>
        <begin position="7"/>
        <end position="56"/>
    </location>
</feature>
<dbReference type="Pfam" id="PF03107">
    <property type="entry name" value="C1_2"/>
    <property type="match status" value="6"/>
</dbReference>
<dbReference type="EMBL" id="PKMF04000336">
    <property type="protein sequence ID" value="KAK7837084.1"/>
    <property type="molecule type" value="Genomic_DNA"/>
</dbReference>
<evidence type="ECO:0000256" key="1">
    <source>
        <dbReference type="ARBA" id="ARBA00022737"/>
    </source>
</evidence>
<evidence type="ECO:0000313" key="4">
    <source>
        <dbReference type="Proteomes" id="UP000237347"/>
    </source>
</evidence>